<feature type="site" description="Electron transfer via tryptophanyl radical" evidence="5">
    <location>
        <position position="307"/>
    </location>
</feature>
<comment type="caution">
    <text evidence="8">The sequence shown here is derived from an EMBL/GenBank/DDBJ whole genome shotgun (WGS) entry which is preliminary data.</text>
</comment>
<keyword evidence="3 6" id="KW-0157">Chromophore</keyword>
<feature type="domain" description="Photolyase/cryptochrome alpha/beta" evidence="7">
    <location>
        <begin position="6"/>
        <end position="134"/>
    </location>
</feature>
<evidence type="ECO:0000313" key="8">
    <source>
        <dbReference type="EMBL" id="RZT58482.1"/>
    </source>
</evidence>
<dbReference type="Gene3D" id="3.40.50.620">
    <property type="entry name" value="HUPs"/>
    <property type="match status" value="1"/>
</dbReference>
<keyword evidence="8" id="KW-0456">Lyase</keyword>
<name>A0A4Q7TH92_9MICO</name>
<evidence type="ECO:0000256" key="5">
    <source>
        <dbReference type="PIRSR" id="PIRSR602081-2"/>
    </source>
</evidence>
<dbReference type="PROSITE" id="PS00691">
    <property type="entry name" value="DNA_PHOTOLYASES_1_2"/>
    <property type="match status" value="1"/>
</dbReference>
<dbReference type="Pfam" id="PF03441">
    <property type="entry name" value="FAD_binding_7"/>
    <property type="match status" value="1"/>
</dbReference>
<dbReference type="GO" id="GO:0006139">
    <property type="term" value="P:nucleobase-containing compound metabolic process"/>
    <property type="evidence" value="ECO:0007669"/>
    <property type="project" value="UniProtKB-ARBA"/>
</dbReference>
<comment type="cofactor">
    <cofactor evidence="4">
        <name>FAD</name>
        <dbReference type="ChEBI" id="CHEBI:57692"/>
    </cofactor>
    <text evidence="4">Binds 1 FAD per subunit.</text>
</comment>
<dbReference type="InterPro" id="IPR018394">
    <property type="entry name" value="DNA_photolyase_1_CS_C"/>
</dbReference>
<evidence type="ECO:0000259" key="7">
    <source>
        <dbReference type="PROSITE" id="PS51645"/>
    </source>
</evidence>
<feature type="binding site" evidence="4">
    <location>
        <begin position="237"/>
        <end position="241"/>
    </location>
    <ligand>
        <name>FAD</name>
        <dbReference type="ChEBI" id="CHEBI:57692"/>
    </ligand>
</feature>
<evidence type="ECO:0000256" key="3">
    <source>
        <dbReference type="ARBA" id="ARBA00022991"/>
    </source>
</evidence>
<feature type="binding site" evidence="4">
    <location>
        <position position="226"/>
    </location>
    <ligand>
        <name>FAD</name>
        <dbReference type="ChEBI" id="CHEBI:57692"/>
    </ligand>
</feature>
<keyword evidence="9" id="KW-1185">Reference proteome</keyword>
<keyword evidence="2 4" id="KW-0274">FAD</keyword>
<proteinExistence type="inferred from homology"/>
<feature type="site" description="Electron transfer via tryptophanyl radical" evidence="5">
    <location>
        <position position="384"/>
    </location>
</feature>
<comment type="similarity">
    <text evidence="6">Belongs to the DNA photolyase family.</text>
</comment>
<gene>
    <name evidence="8" type="ORF">EV140_2253</name>
</gene>
<dbReference type="AlphaFoldDB" id="A0A4Q7TH92"/>
<dbReference type="GO" id="GO:0009416">
    <property type="term" value="P:response to light stimulus"/>
    <property type="evidence" value="ECO:0007669"/>
    <property type="project" value="TreeGrafter"/>
</dbReference>
<dbReference type="InterPro" id="IPR005101">
    <property type="entry name" value="Cryptochr/Photolyase_FAD-bd"/>
</dbReference>
<dbReference type="PANTHER" id="PTHR11455:SF9">
    <property type="entry name" value="CRYPTOCHROME CIRCADIAN CLOCK 5 ISOFORM X1"/>
    <property type="match status" value="1"/>
</dbReference>
<evidence type="ECO:0000256" key="4">
    <source>
        <dbReference type="PIRSR" id="PIRSR602081-1"/>
    </source>
</evidence>
<sequence length="457" mass="51277">MAADTSPTIVWLRDDLRVADNPALNAAVERGGDVVVLDVLDDESDEVRPIGSASRWWLHHSLTALAADLDALGAGLTLRRGPAEKVVMAVVDEVGAGAVHWNRRYGKAREVDARLKTALKDRDIEAVSHAANLLFEPWTVQTGSGGPYGVFTPFWKACLARDEPRAPLEAPASIPGRAVEGDDLDSWELLPTAPDWAGGMRDEWTPGSTGGRERLEQLAEERLADYHRRDEPGFEVTSQLSPHLRFGEVSPYQVWHRLRDGLSGLAAKNHAKFLSELGWREFSYHLLFHNPDLATVNYRREFDAYPWNDPHDAGLARWQKGRTGIPIVDAGMRQLWHIGWMHNRVRMITASFLTKNLQIDWRVGEEWFWDTLVDADEASNAASWQWVAGSGADAAPYFRVFNPVLQAQKFDPRNEYVARWVPEEGTDDYPEPMVDLKESRQAALDGYEAVKAAKNRA</sequence>
<accession>A0A4Q7TH92</accession>
<dbReference type="Gene3D" id="1.25.40.80">
    <property type="match status" value="1"/>
</dbReference>
<dbReference type="GO" id="GO:0071949">
    <property type="term" value="F:FAD binding"/>
    <property type="evidence" value="ECO:0007669"/>
    <property type="project" value="TreeGrafter"/>
</dbReference>
<dbReference type="InterPro" id="IPR036155">
    <property type="entry name" value="Crypto/Photolyase_N_sf"/>
</dbReference>
<feature type="site" description="Electron transfer via tryptophanyl radical" evidence="5">
    <location>
        <position position="361"/>
    </location>
</feature>
<feature type="binding site" evidence="4">
    <location>
        <begin position="374"/>
        <end position="376"/>
    </location>
    <ligand>
        <name>FAD</name>
        <dbReference type="ChEBI" id="CHEBI:57692"/>
    </ligand>
</feature>
<evidence type="ECO:0000256" key="2">
    <source>
        <dbReference type="ARBA" id="ARBA00022827"/>
    </source>
</evidence>
<dbReference type="Gene3D" id="1.10.579.10">
    <property type="entry name" value="DNA Cyclobutane Dipyrimidine Photolyase, subunit A, domain 3"/>
    <property type="match status" value="1"/>
</dbReference>
<feature type="binding site" evidence="4">
    <location>
        <position position="273"/>
    </location>
    <ligand>
        <name>FAD</name>
        <dbReference type="ChEBI" id="CHEBI:57692"/>
    </ligand>
</feature>
<organism evidence="8 9">
    <name type="scientific">Microcella alkaliphila</name>
    <dbReference type="NCBI Taxonomy" id="279828"/>
    <lineage>
        <taxon>Bacteria</taxon>
        <taxon>Bacillati</taxon>
        <taxon>Actinomycetota</taxon>
        <taxon>Actinomycetes</taxon>
        <taxon>Micrococcales</taxon>
        <taxon>Microbacteriaceae</taxon>
        <taxon>Microcella</taxon>
    </lineage>
</organism>
<dbReference type="EMBL" id="SGXT01000017">
    <property type="protein sequence ID" value="RZT58482.1"/>
    <property type="molecule type" value="Genomic_DNA"/>
</dbReference>
<dbReference type="GO" id="GO:0003677">
    <property type="term" value="F:DNA binding"/>
    <property type="evidence" value="ECO:0007669"/>
    <property type="project" value="TreeGrafter"/>
</dbReference>
<dbReference type="Proteomes" id="UP000292408">
    <property type="component" value="Unassembled WGS sequence"/>
</dbReference>
<evidence type="ECO:0000256" key="1">
    <source>
        <dbReference type="ARBA" id="ARBA00022630"/>
    </source>
</evidence>
<dbReference type="GO" id="GO:0006950">
    <property type="term" value="P:response to stress"/>
    <property type="evidence" value="ECO:0007669"/>
    <property type="project" value="UniProtKB-ARBA"/>
</dbReference>
<dbReference type="PRINTS" id="PR00147">
    <property type="entry name" value="DNAPHOTLYASE"/>
</dbReference>
<dbReference type="InterPro" id="IPR014729">
    <property type="entry name" value="Rossmann-like_a/b/a_fold"/>
</dbReference>
<dbReference type="InterPro" id="IPR006050">
    <property type="entry name" value="DNA_photolyase_N"/>
</dbReference>
<dbReference type="Pfam" id="PF00875">
    <property type="entry name" value="DNA_photolyase"/>
    <property type="match status" value="1"/>
</dbReference>
<dbReference type="GO" id="GO:0003904">
    <property type="term" value="F:deoxyribodipyrimidine photo-lyase activity"/>
    <property type="evidence" value="ECO:0007669"/>
    <property type="project" value="TreeGrafter"/>
</dbReference>
<evidence type="ECO:0000313" key="9">
    <source>
        <dbReference type="Proteomes" id="UP000292408"/>
    </source>
</evidence>
<dbReference type="PROSITE" id="PS00394">
    <property type="entry name" value="DNA_PHOTOLYASES_1_1"/>
    <property type="match status" value="1"/>
</dbReference>
<dbReference type="SUPFAM" id="SSF48173">
    <property type="entry name" value="Cryptochrome/photolyase FAD-binding domain"/>
    <property type="match status" value="1"/>
</dbReference>
<dbReference type="PANTHER" id="PTHR11455">
    <property type="entry name" value="CRYPTOCHROME"/>
    <property type="match status" value="1"/>
</dbReference>
<dbReference type="SUPFAM" id="SSF52425">
    <property type="entry name" value="Cryptochrome/photolyase, N-terminal domain"/>
    <property type="match status" value="1"/>
</dbReference>
<dbReference type="InterPro" id="IPR002081">
    <property type="entry name" value="Cryptochrome/DNA_photolyase_1"/>
</dbReference>
<reference evidence="8 9" key="1">
    <citation type="journal article" date="2015" name="Stand. Genomic Sci.">
        <title>Genomic Encyclopedia of Bacterial and Archaeal Type Strains, Phase III: the genomes of soil and plant-associated and newly described type strains.</title>
        <authorList>
            <person name="Whitman W.B."/>
            <person name="Woyke T."/>
            <person name="Klenk H.P."/>
            <person name="Zhou Y."/>
            <person name="Lilburn T.G."/>
            <person name="Beck B.J."/>
            <person name="De Vos P."/>
            <person name="Vandamme P."/>
            <person name="Eisen J.A."/>
            <person name="Garrity G."/>
            <person name="Hugenholtz P."/>
            <person name="Kyrpides N.C."/>
        </authorList>
    </citation>
    <scope>NUCLEOTIDE SEQUENCE [LARGE SCALE GENOMIC DNA]</scope>
    <source>
        <strain evidence="8 9">AC4r</strain>
    </source>
</reference>
<dbReference type="InterPro" id="IPR036134">
    <property type="entry name" value="Crypto/Photolyase_FAD-like_sf"/>
</dbReference>
<protein>
    <submittedName>
        <fullName evidence="8">Deoxyribodipyrimidine photo-lyase type I</fullName>
    </submittedName>
</protein>
<dbReference type="RefSeq" id="WP_130283906.1">
    <property type="nucleotide sequence ID" value="NZ_SGXT01000017.1"/>
</dbReference>
<dbReference type="PROSITE" id="PS51645">
    <property type="entry name" value="PHR_CRY_ALPHA_BETA"/>
    <property type="match status" value="1"/>
</dbReference>
<keyword evidence="1 4" id="KW-0285">Flavoprotein</keyword>
<evidence type="ECO:0000256" key="6">
    <source>
        <dbReference type="RuleBase" id="RU004182"/>
    </source>
</evidence>
<dbReference type="OrthoDB" id="9772484at2"/>